<feature type="binding site" evidence="16">
    <location>
        <position position="103"/>
    </location>
    <ligand>
        <name>Mg(2+)</name>
        <dbReference type="ChEBI" id="CHEBI:18420"/>
    </ligand>
</feature>
<keyword evidence="13 16" id="KW-0238">DNA-binding</keyword>
<dbReference type="GO" id="GO:0042276">
    <property type="term" value="P:error-prone translesion synthesis"/>
    <property type="evidence" value="ECO:0007669"/>
    <property type="project" value="TreeGrafter"/>
</dbReference>
<feature type="active site" evidence="16">
    <location>
        <position position="104"/>
    </location>
</feature>
<feature type="site" description="Substrate discrimination" evidence="16">
    <location>
        <position position="14"/>
    </location>
</feature>
<evidence type="ECO:0000256" key="4">
    <source>
        <dbReference type="ARBA" id="ARBA00022457"/>
    </source>
</evidence>
<dbReference type="Pfam" id="PF11799">
    <property type="entry name" value="IMS_C"/>
    <property type="match status" value="1"/>
</dbReference>
<keyword evidence="9 16" id="KW-0479">Metal-binding</keyword>
<dbReference type="InterPro" id="IPR050116">
    <property type="entry name" value="DNA_polymerase-Y"/>
</dbReference>
<dbReference type="InterPro" id="IPR043128">
    <property type="entry name" value="Rev_trsase/Diguanyl_cyclase"/>
</dbReference>
<evidence type="ECO:0000256" key="5">
    <source>
        <dbReference type="ARBA" id="ARBA00022490"/>
    </source>
</evidence>
<dbReference type="Gene3D" id="3.40.1170.60">
    <property type="match status" value="1"/>
</dbReference>
<dbReference type="EC" id="2.7.7.7" evidence="16"/>
<dbReference type="OrthoDB" id="9808813at2"/>
<dbReference type="GO" id="GO:0006281">
    <property type="term" value="P:DNA repair"/>
    <property type="evidence" value="ECO:0007669"/>
    <property type="project" value="UniProtKB-UniRule"/>
</dbReference>
<evidence type="ECO:0000256" key="11">
    <source>
        <dbReference type="ARBA" id="ARBA00022842"/>
    </source>
</evidence>
<dbReference type="PROSITE" id="PS50173">
    <property type="entry name" value="UMUC"/>
    <property type="match status" value="1"/>
</dbReference>
<dbReference type="GO" id="GO:0003684">
    <property type="term" value="F:damaged DNA binding"/>
    <property type="evidence" value="ECO:0007669"/>
    <property type="project" value="InterPro"/>
</dbReference>
<name>A0A550J932_9BACT</name>
<evidence type="ECO:0000256" key="10">
    <source>
        <dbReference type="ARBA" id="ARBA00022763"/>
    </source>
</evidence>
<sequence>MANAIIHLDMDAFYASVEQHDQPELRGRPVIVGGSRERGVVAACSYEARPFGVRSALPMSRALRLCPEAVVLPVRMARYQEVSRQVFAIFGRYTDRIEPLSVDEAFLDVTGCERLFGTPQEIAQRIRREVREELGLAISAGVAPNKFLAKLASESAKPDGLLEIAPERVDEFLLPLPVERIWGVGNKAAQQLHLQGCRTVADLRRLSVAQLTRLFGVWGERLYHLARGEDERAVEVDTPAKSYGAEETFAVDLTHKEDLHRELLAQAEKVAARLRRHGQSGRVLTLKVRYADFETLTRRLTLPEPTAHGKTLYRAALDLLQRTEAGERPVRLLGLSVAGLEDPAARQPTLFPDPDEQRQTALDTALDRLNRRFGQGQVRRGDLLNEE</sequence>
<evidence type="ECO:0000256" key="8">
    <source>
        <dbReference type="ARBA" id="ARBA00022705"/>
    </source>
</evidence>
<evidence type="ECO:0000256" key="2">
    <source>
        <dbReference type="ARBA" id="ARBA00010945"/>
    </source>
</evidence>
<dbReference type="PANTHER" id="PTHR11076">
    <property type="entry name" value="DNA REPAIR POLYMERASE UMUC / TRANSFERASE FAMILY MEMBER"/>
    <property type="match status" value="1"/>
</dbReference>
<dbReference type="CDD" id="cd03586">
    <property type="entry name" value="PolY_Pol_IV_kappa"/>
    <property type="match status" value="1"/>
</dbReference>
<dbReference type="InterPro" id="IPR001126">
    <property type="entry name" value="UmuC"/>
</dbReference>
<dbReference type="Gene3D" id="1.10.150.20">
    <property type="entry name" value="5' to 3' exonuclease, C-terminal subdomain"/>
    <property type="match status" value="1"/>
</dbReference>
<dbReference type="FunFam" id="3.30.1490.100:FF:000004">
    <property type="entry name" value="DNA polymerase IV"/>
    <property type="match status" value="1"/>
</dbReference>
<dbReference type="Pfam" id="PF00817">
    <property type="entry name" value="IMS"/>
    <property type="match status" value="1"/>
</dbReference>
<comment type="caution">
    <text evidence="18">The sequence shown here is derived from an EMBL/GenBank/DDBJ whole genome shotgun (WGS) entry which is preliminary data.</text>
</comment>
<evidence type="ECO:0000256" key="9">
    <source>
        <dbReference type="ARBA" id="ARBA00022723"/>
    </source>
</evidence>
<comment type="catalytic activity">
    <reaction evidence="15 16">
        <text>DNA(n) + a 2'-deoxyribonucleoside 5'-triphosphate = DNA(n+1) + diphosphate</text>
        <dbReference type="Rhea" id="RHEA:22508"/>
        <dbReference type="Rhea" id="RHEA-COMP:17339"/>
        <dbReference type="Rhea" id="RHEA-COMP:17340"/>
        <dbReference type="ChEBI" id="CHEBI:33019"/>
        <dbReference type="ChEBI" id="CHEBI:61560"/>
        <dbReference type="ChEBI" id="CHEBI:173112"/>
        <dbReference type="EC" id="2.7.7.7"/>
    </reaction>
</comment>
<evidence type="ECO:0000256" key="16">
    <source>
        <dbReference type="HAMAP-Rule" id="MF_01113"/>
    </source>
</evidence>
<evidence type="ECO:0000256" key="3">
    <source>
        <dbReference type="ARBA" id="ARBA00011245"/>
    </source>
</evidence>
<dbReference type="SUPFAM" id="SSF100879">
    <property type="entry name" value="Lesion bypass DNA polymerase (Y-family), little finger domain"/>
    <property type="match status" value="1"/>
</dbReference>
<keyword evidence="4 16" id="KW-0515">Mutator protein</keyword>
<dbReference type="NCBIfam" id="NF002882">
    <property type="entry name" value="PRK03348.1"/>
    <property type="match status" value="1"/>
</dbReference>
<dbReference type="EMBL" id="VJVV01000009">
    <property type="protein sequence ID" value="TRO79706.1"/>
    <property type="molecule type" value="Genomic_DNA"/>
</dbReference>
<dbReference type="Pfam" id="PF21999">
    <property type="entry name" value="IMS_HHH_1"/>
    <property type="match status" value="1"/>
</dbReference>
<keyword evidence="5 16" id="KW-0963">Cytoplasm</keyword>
<keyword evidence="8 16" id="KW-0235">DNA replication</keyword>
<dbReference type="RefSeq" id="WP_092058782.1">
    <property type="nucleotide sequence ID" value="NZ_FOJJ01000041.1"/>
</dbReference>
<dbReference type="InterPro" id="IPR022880">
    <property type="entry name" value="DNApol_IV"/>
</dbReference>
<gene>
    <name evidence="16 18" type="primary">dinB</name>
    <name evidence="18" type="ORF">FL622_12405</name>
</gene>
<dbReference type="InterPro" id="IPR053848">
    <property type="entry name" value="IMS_HHH_1"/>
</dbReference>
<dbReference type="GO" id="GO:0009432">
    <property type="term" value="P:SOS response"/>
    <property type="evidence" value="ECO:0007669"/>
    <property type="project" value="TreeGrafter"/>
</dbReference>
<evidence type="ECO:0000256" key="6">
    <source>
        <dbReference type="ARBA" id="ARBA00022679"/>
    </source>
</evidence>
<dbReference type="InterPro" id="IPR036775">
    <property type="entry name" value="DNA_pol_Y-fam_lit_finger_sf"/>
</dbReference>
<keyword evidence="12 16" id="KW-0239">DNA-directed DNA polymerase</keyword>
<keyword evidence="10 16" id="KW-0227">DNA damage</keyword>
<dbReference type="GO" id="GO:0000287">
    <property type="term" value="F:magnesium ion binding"/>
    <property type="evidence" value="ECO:0007669"/>
    <property type="project" value="UniProtKB-UniRule"/>
</dbReference>
<feature type="domain" description="UmuC" evidence="17">
    <location>
        <begin position="5"/>
        <end position="185"/>
    </location>
</feature>
<protein>
    <recommendedName>
        <fullName evidence="16">DNA polymerase IV</fullName>
        <shortName evidence="16">Pol IV</shortName>
        <ecNumber evidence="16">2.7.7.7</ecNumber>
    </recommendedName>
</protein>
<evidence type="ECO:0000313" key="18">
    <source>
        <dbReference type="EMBL" id="TRO79706.1"/>
    </source>
</evidence>
<dbReference type="GO" id="GO:0003887">
    <property type="term" value="F:DNA-directed DNA polymerase activity"/>
    <property type="evidence" value="ECO:0007669"/>
    <property type="project" value="UniProtKB-UniRule"/>
</dbReference>
<dbReference type="Gene3D" id="3.30.1490.100">
    <property type="entry name" value="DNA polymerase, Y-family, little finger domain"/>
    <property type="match status" value="1"/>
</dbReference>
<dbReference type="HAMAP" id="MF_01113">
    <property type="entry name" value="DNApol_IV"/>
    <property type="match status" value="1"/>
</dbReference>
<dbReference type="NCBIfam" id="NF002751">
    <property type="entry name" value="PRK02794.1"/>
    <property type="match status" value="1"/>
</dbReference>
<evidence type="ECO:0000256" key="14">
    <source>
        <dbReference type="ARBA" id="ARBA00023204"/>
    </source>
</evidence>
<evidence type="ECO:0000259" key="17">
    <source>
        <dbReference type="PROSITE" id="PS50173"/>
    </source>
</evidence>
<dbReference type="NCBIfam" id="NF002677">
    <property type="entry name" value="PRK02406.1"/>
    <property type="match status" value="1"/>
</dbReference>
<dbReference type="NCBIfam" id="NF003015">
    <property type="entry name" value="PRK03858.1"/>
    <property type="match status" value="1"/>
</dbReference>
<evidence type="ECO:0000256" key="7">
    <source>
        <dbReference type="ARBA" id="ARBA00022695"/>
    </source>
</evidence>
<dbReference type="InterPro" id="IPR017961">
    <property type="entry name" value="DNA_pol_Y-fam_little_finger"/>
</dbReference>
<keyword evidence="6 16" id="KW-0808">Transferase</keyword>
<evidence type="ECO:0000256" key="12">
    <source>
        <dbReference type="ARBA" id="ARBA00022932"/>
    </source>
</evidence>
<dbReference type="SUPFAM" id="SSF56672">
    <property type="entry name" value="DNA/RNA polymerases"/>
    <property type="match status" value="1"/>
</dbReference>
<dbReference type="InterPro" id="IPR043502">
    <property type="entry name" value="DNA/RNA_pol_sf"/>
</dbReference>
<dbReference type="Proteomes" id="UP000317155">
    <property type="component" value="Unassembled WGS sequence"/>
</dbReference>
<keyword evidence="11 16" id="KW-0460">Magnesium</keyword>
<proteinExistence type="inferred from homology"/>
<comment type="function">
    <text evidence="16">Poorly processive, error-prone DNA polymerase involved in untargeted mutagenesis. Copies undamaged DNA at stalled replication forks, which arise in vivo from mismatched or misaligned primer ends. These misaligned primers can be extended by PolIV. Exhibits no 3'-5' exonuclease (proofreading) activity. May be involved in translesional synthesis, in conjunction with the beta clamp from PolIII.</text>
</comment>
<evidence type="ECO:0000256" key="15">
    <source>
        <dbReference type="ARBA" id="ARBA00049244"/>
    </source>
</evidence>
<evidence type="ECO:0000256" key="13">
    <source>
        <dbReference type="ARBA" id="ARBA00023125"/>
    </source>
</evidence>
<dbReference type="AlphaFoldDB" id="A0A550J932"/>
<dbReference type="FunFam" id="3.40.1170.60:FF:000001">
    <property type="entry name" value="DNA polymerase IV"/>
    <property type="match status" value="1"/>
</dbReference>
<evidence type="ECO:0000256" key="1">
    <source>
        <dbReference type="ARBA" id="ARBA00004496"/>
    </source>
</evidence>
<dbReference type="PANTHER" id="PTHR11076:SF33">
    <property type="entry name" value="DNA POLYMERASE KAPPA"/>
    <property type="match status" value="1"/>
</dbReference>
<reference evidence="18 19" key="1">
    <citation type="submission" date="2019-07" db="EMBL/GenBank/DDBJ databases">
        <title>Insights of Desulfuromonas acetexigens electromicrobiology.</title>
        <authorList>
            <person name="Katuri K."/>
            <person name="Sapireddy V."/>
            <person name="Shaw D.R."/>
            <person name="Saikaly P."/>
        </authorList>
    </citation>
    <scope>NUCLEOTIDE SEQUENCE [LARGE SCALE GENOMIC DNA]</scope>
    <source>
        <strain evidence="18 19">2873</strain>
    </source>
</reference>
<comment type="cofactor">
    <cofactor evidence="16">
        <name>Mg(2+)</name>
        <dbReference type="ChEBI" id="CHEBI:18420"/>
    </cofactor>
    <text evidence="16">Binds 2 magnesium ions per subunit.</text>
</comment>
<comment type="similarity">
    <text evidence="2 16">Belongs to the DNA polymerase type-Y family.</text>
</comment>
<evidence type="ECO:0000313" key="19">
    <source>
        <dbReference type="Proteomes" id="UP000317155"/>
    </source>
</evidence>
<comment type="subcellular location">
    <subcellularLocation>
        <location evidence="1 16">Cytoplasm</location>
    </subcellularLocation>
</comment>
<comment type="subunit">
    <text evidence="3 16">Monomer.</text>
</comment>
<feature type="binding site" evidence="16">
    <location>
        <position position="9"/>
    </location>
    <ligand>
        <name>Mg(2+)</name>
        <dbReference type="ChEBI" id="CHEBI:18420"/>
    </ligand>
</feature>
<keyword evidence="14 16" id="KW-0234">DNA repair</keyword>
<organism evidence="18 19">
    <name type="scientific">Trichloromonas acetexigens</name>
    <dbReference type="NCBI Taxonomy" id="38815"/>
    <lineage>
        <taxon>Bacteria</taxon>
        <taxon>Pseudomonadati</taxon>
        <taxon>Thermodesulfobacteriota</taxon>
        <taxon>Desulfuromonadia</taxon>
        <taxon>Desulfuromonadales</taxon>
        <taxon>Trichloromonadaceae</taxon>
        <taxon>Trichloromonas</taxon>
    </lineage>
</organism>
<accession>A0A550J932</accession>
<dbReference type="GO" id="GO:0006261">
    <property type="term" value="P:DNA-templated DNA replication"/>
    <property type="evidence" value="ECO:0007669"/>
    <property type="project" value="UniProtKB-UniRule"/>
</dbReference>
<dbReference type="Gene3D" id="3.30.70.270">
    <property type="match status" value="1"/>
</dbReference>
<keyword evidence="7 16" id="KW-0548">Nucleotidyltransferase</keyword>
<keyword evidence="19" id="KW-1185">Reference proteome</keyword>
<dbReference type="GO" id="GO:0005829">
    <property type="term" value="C:cytosol"/>
    <property type="evidence" value="ECO:0007669"/>
    <property type="project" value="TreeGrafter"/>
</dbReference>